<keyword evidence="2" id="KW-1185">Reference proteome</keyword>
<organism evidence="1 2">
    <name type="scientific">Plakobranchus ocellatus</name>
    <dbReference type="NCBI Taxonomy" id="259542"/>
    <lineage>
        <taxon>Eukaryota</taxon>
        <taxon>Metazoa</taxon>
        <taxon>Spiralia</taxon>
        <taxon>Lophotrochozoa</taxon>
        <taxon>Mollusca</taxon>
        <taxon>Gastropoda</taxon>
        <taxon>Heterobranchia</taxon>
        <taxon>Euthyneura</taxon>
        <taxon>Panpulmonata</taxon>
        <taxon>Sacoglossa</taxon>
        <taxon>Placobranchoidea</taxon>
        <taxon>Plakobranchidae</taxon>
        <taxon>Plakobranchus</taxon>
    </lineage>
</organism>
<dbReference type="AlphaFoldDB" id="A0AAV4C9X7"/>
<protein>
    <submittedName>
        <fullName evidence="1">Uncharacterized protein</fullName>
    </submittedName>
</protein>
<reference evidence="1 2" key="1">
    <citation type="journal article" date="2021" name="Elife">
        <title>Chloroplast acquisition without the gene transfer in kleptoplastic sea slugs, Plakobranchus ocellatus.</title>
        <authorList>
            <person name="Maeda T."/>
            <person name="Takahashi S."/>
            <person name="Yoshida T."/>
            <person name="Shimamura S."/>
            <person name="Takaki Y."/>
            <person name="Nagai Y."/>
            <person name="Toyoda A."/>
            <person name="Suzuki Y."/>
            <person name="Arimoto A."/>
            <person name="Ishii H."/>
            <person name="Satoh N."/>
            <person name="Nishiyama T."/>
            <person name="Hasebe M."/>
            <person name="Maruyama T."/>
            <person name="Minagawa J."/>
            <person name="Obokata J."/>
            <person name="Shigenobu S."/>
        </authorList>
    </citation>
    <scope>NUCLEOTIDE SEQUENCE [LARGE SCALE GENOMIC DNA]</scope>
</reference>
<comment type="caution">
    <text evidence="1">The sequence shown here is derived from an EMBL/GenBank/DDBJ whole genome shotgun (WGS) entry which is preliminary data.</text>
</comment>
<dbReference type="Proteomes" id="UP000735302">
    <property type="component" value="Unassembled WGS sequence"/>
</dbReference>
<evidence type="ECO:0000313" key="1">
    <source>
        <dbReference type="EMBL" id="GFO29515.1"/>
    </source>
</evidence>
<sequence length="128" mass="14184">MWSAQIPPAPTSEALYLRLPVHKPSQQQGQPFALQSKRIEKDPVHLVFLIRRISPEVWTKGRPKEADRAPARLQRKEVPAELTPLGKFTLVTLPPWFVTVSVDVSTAVMSLQASSGIPHRIGSISLSS</sequence>
<accession>A0AAV4C9X7</accession>
<name>A0AAV4C9X7_9GAST</name>
<proteinExistence type="predicted"/>
<dbReference type="EMBL" id="BLXT01006160">
    <property type="protein sequence ID" value="GFO29515.1"/>
    <property type="molecule type" value="Genomic_DNA"/>
</dbReference>
<evidence type="ECO:0000313" key="2">
    <source>
        <dbReference type="Proteomes" id="UP000735302"/>
    </source>
</evidence>
<gene>
    <name evidence="1" type="ORF">PoB_005602000</name>
</gene>